<gene>
    <name evidence="2" type="ORF">NCTC7357_00524</name>
</gene>
<dbReference type="Pfam" id="PF13372">
    <property type="entry name" value="Alginate_exp"/>
    <property type="match status" value="1"/>
</dbReference>
<name>A0AAX3FRV3_9PSED</name>
<dbReference type="RefSeq" id="WP_124324476.1">
    <property type="nucleotide sequence ID" value="NZ_CP118137.1"/>
</dbReference>
<dbReference type="SUPFAM" id="SSF56935">
    <property type="entry name" value="Porins"/>
    <property type="match status" value="1"/>
</dbReference>
<dbReference type="EMBL" id="LR134334">
    <property type="protein sequence ID" value="VEF72290.1"/>
    <property type="molecule type" value="Genomic_DNA"/>
</dbReference>
<proteinExistence type="predicted"/>
<dbReference type="InterPro" id="IPR025388">
    <property type="entry name" value="Alginate_export_dom"/>
</dbReference>
<evidence type="ECO:0000313" key="2">
    <source>
        <dbReference type="EMBL" id="VEF72290.1"/>
    </source>
</evidence>
<dbReference type="Proteomes" id="UP000277437">
    <property type="component" value="Chromosome"/>
</dbReference>
<evidence type="ECO:0000313" key="3">
    <source>
        <dbReference type="Proteomes" id="UP000277437"/>
    </source>
</evidence>
<accession>A0AAX3FRV3</accession>
<evidence type="ECO:0000259" key="1">
    <source>
        <dbReference type="Pfam" id="PF13372"/>
    </source>
</evidence>
<organism evidence="2 3">
    <name type="scientific">Pseudomonas chlororaphis</name>
    <dbReference type="NCBI Taxonomy" id="587753"/>
    <lineage>
        <taxon>Bacteria</taxon>
        <taxon>Pseudomonadati</taxon>
        <taxon>Pseudomonadota</taxon>
        <taxon>Gammaproteobacteria</taxon>
        <taxon>Pseudomonadales</taxon>
        <taxon>Pseudomonadaceae</taxon>
        <taxon>Pseudomonas</taxon>
    </lineage>
</organism>
<reference evidence="2 3" key="1">
    <citation type="submission" date="2018-12" db="EMBL/GenBank/DDBJ databases">
        <authorList>
            <consortium name="Pathogen Informatics"/>
        </authorList>
    </citation>
    <scope>NUCLEOTIDE SEQUENCE [LARGE SCALE GENOMIC DNA]</scope>
    <source>
        <strain evidence="2 3">NCTC7357</strain>
    </source>
</reference>
<feature type="domain" description="Alginate export" evidence="1">
    <location>
        <begin position="175"/>
        <end position="387"/>
    </location>
</feature>
<dbReference type="AlphaFoldDB" id="A0AAX3FRV3"/>
<sequence length="451" mass="49537">MGNSNRLWPSFFKNISGVTLTAIAVTQLPIAKAEYNFTYGDLSGSTSVLVGGAALSTKGVNFGLGQIDYRSGENHGDRADWFETFIKPKLELKYDLNDSVKFFSGLSFITTHTSGDGDAGGYTRGGDGRTSWEDLYLGAQYKDLSISAGRQSYVIGNGFIIADGHLGMLDEGTYWGDPRRAFEDTIILRYAGKSAFSAEAFTVTTDKHMGHQKLSGINMDYNSTYGKLGAAYIHVSDTDSNFQRTAPKNGMNVYDFRLMSMKLPGIDDLTLDAEYAVQRGSGEGVEFKGNAWYAQAAYTFSALPATPQITYRYAAFSGDDDATDGKRESWDPLAKGYMERGAWVIGDITGNYLLNNSNEVVGMWKAAFPITPEVTLGAAYYDFDLDKRNYYGTAVSSKEFADEAAIFADLTLTKNAYITLSYNQVKPKTAAKEVFGDKDFSAFQVYATYLF</sequence>
<protein>
    <recommendedName>
        <fullName evidence="1">Alginate export domain-containing protein</fullName>
    </recommendedName>
</protein>